<evidence type="ECO:0000313" key="7">
    <source>
        <dbReference type="Proteomes" id="UP000515570"/>
    </source>
</evidence>
<dbReference type="InterPro" id="IPR015890">
    <property type="entry name" value="Chorismate_C"/>
</dbReference>
<dbReference type="Gene3D" id="3.60.120.10">
    <property type="entry name" value="Anthranilate synthase"/>
    <property type="match status" value="1"/>
</dbReference>
<dbReference type="EC" id="4.1.3.27" evidence="1"/>
<dbReference type="InterPro" id="IPR005801">
    <property type="entry name" value="ADC_synthase"/>
</dbReference>
<dbReference type="Proteomes" id="UP000515570">
    <property type="component" value="Chromosome"/>
</dbReference>
<dbReference type="RefSeq" id="WP_182385063.1">
    <property type="nucleotide sequence ID" value="NZ_CP059833.1"/>
</dbReference>
<comment type="catalytic activity">
    <reaction evidence="3">
        <text>chorismate + L-glutamine = anthranilate + pyruvate + L-glutamate + H(+)</text>
        <dbReference type="Rhea" id="RHEA:21732"/>
        <dbReference type="ChEBI" id="CHEBI:15361"/>
        <dbReference type="ChEBI" id="CHEBI:15378"/>
        <dbReference type="ChEBI" id="CHEBI:16567"/>
        <dbReference type="ChEBI" id="CHEBI:29748"/>
        <dbReference type="ChEBI" id="CHEBI:29985"/>
        <dbReference type="ChEBI" id="CHEBI:58359"/>
        <dbReference type="EC" id="4.1.3.27"/>
    </reaction>
</comment>
<dbReference type="InterPro" id="IPR019999">
    <property type="entry name" value="Anth_synth_I-like"/>
</dbReference>
<dbReference type="PANTHER" id="PTHR11236:SF49">
    <property type="entry name" value="ANTHRANILATE SYNTHASE COMPONENT 1"/>
    <property type="match status" value="1"/>
</dbReference>
<evidence type="ECO:0000259" key="4">
    <source>
        <dbReference type="Pfam" id="PF00425"/>
    </source>
</evidence>
<feature type="domain" description="Anthranilate synthase component I N-terminal" evidence="5">
    <location>
        <begin position="9"/>
        <end position="151"/>
    </location>
</feature>
<dbReference type="SUPFAM" id="SSF56322">
    <property type="entry name" value="ADC synthase"/>
    <property type="match status" value="1"/>
</dbReference>
<dbReference type="PANTHER" id="PTHR11236">
    <property type="entry name" value="AMINOBENZOATE/ANTHRANILATE SYNTHASE"/>
    <property type="match status" value="1"/>
</dbReference>
<dbReference type="GO" id="GO:0004049">
    <property type="term" value="F:anthranilate synthase activity"/>
    <property type="evidence" value="ECO:0007669"/>
    <property type="project" value="UniProtKB-EC"/>
</dbReference>
<name>A0A7G5FCB3_9CORY</name>
<accession>A0A7G5FCB3</accession>
<protein>
    <recommendedName>
        <fullName evidence="1">anthranilate synthase</fullName>
        <ecNumber evidence="1">4.1.3.27</ecNumber>
    </recommendedName>
</protein>
<evidence type="ECO:0000256" key="3">
    <source>
        <dbReference type="ARBA" id="ARBA00047683"/>
    </source>
</evidence>
<sequence>MKIPYEDAATIYARYRGPNTALLESADASKRPIKSLAILQAKGKLTCHGDTVTATGAIVPELDRQLEKYGSGGVYRFPRATALDERERLLEPSSTLPLKLLEHELLIGGFAFDYLESFEELPPVAPGRNTFPDYEFLVSEISLHIDHASETAEIIGGVPRETSCESQPAGEAPEGMTDAEFEQWVVELQDNIHAGDIYQAVPSRAFYRPCSDAFGAYLRLKDSNPSPYLFFLQGEDYELFGASPESCLKFDPVSRETELYPIAGTQPRGATPEEDTRLELLLRTDAKEIAEHTMLVDLARNDLARVCSERQVTRLMDVDKYSRVMHLVSEVSGTLEEGLDALDAYRACMNMGTLTGAPKIRATELIRGVEKQRRGSYGGAVGYLHNGAMDTCIVIRSAFVQDGVATVQAGAGVVRDSVPASESAETRHKARAVLEALCES</sequence>
<gene>
    <name evidence="6" type="ORF">HW450_07650</name>
</gene>
<reference evidence="6 7" key="1">
    <citation type="submission" date="2020-07" db="EMBL/GenBank/DDBJ databases">
        <title>non toxigenic Corynebacterium sp. nov from a clinical source.</title>
        <authorList>
            <person name="Bernier A.-M."/>
            <person name="Bernard K."/>
        </authorList>
    </citation>
    <scope>NUCLEOTIDE SEQUENCE [LARGE SCALE GENOMIC DNA]</scope>
    <source>
        <strain evidence="7">NML 93-0612</strain>
    </source>
</reference>
<keyword evidence="7" id="KW-1185">Reference proteome</keyword>
<evidence type="ECO:0000313" key="6">
    <source>
        <dbReference type="EMBL" id="QMV84254.1"/>
    </source>
</evidence>
<dbReference type="AlphaFoldDB" id="A0A7G5FCB3"/>
<evidence type="ECO:0000259" key="5">
    <source>
        <dbReference type="Pfam" id="PF04715"/>
    </source>
</evidence>
<keyword evidence="2" id="KW-0456">Lyase</keyword>
<dbReference type="InterPro" id="IPR006805">
    <property type="entry name" value="Anth_synth_I_N"/>
</dbReference>
<dbReference type="Pfam" id="PF00425">
    <property type="entry name" value="Chorismate_bind"/>
    <property type="match status" value="1"/>
</dbReference>
<evidence type="ECO:0000256" key="2">
    <source>
        <dbReference type="ARBA" id="ARBA00023239"/>
    </source>
</evidence>
<organism evidence="6 7">
    <name type="scientific">Corynebacterium hindlerae</name>
    <dbReference type="NCBI Taxonomy" id="699041"/>
    <lineage>
        <taxon>Bacteria</taxon>
        <taxon>Bacillati</taxon>
        <taxon>Actinomycetota</taxon>
        <taxon>Actinomycetes</taxon>
        <taxon>Mycobacteriales</taxon>
        <taxon>Corynebacteriaceae</taxon>
        <taxon>Corynebacterium</taxon>
    </lineage>
</organism>
<dbReference type="Pfam" id="PF04715">
    <property type="entry name" value="Anth_synt_I_N"/>
    <property type="match status" value="1"/>
</dbReference>
<proteinExistence type="predicted"/>
<dbReference type="GO" id="GO:0000162">
    <property type="term" value="P:L-tryptophan biosynthetic process"/>
    <property type="evidence" value="ECO:0007669"/>
    <property type="project" value="TreeGrafter"/>
</dbReference>
<evidence type="ECO:0000256" key="1">
    <source>
        <dbReference type="ARBA" id="ARBA00012266"/>
    </source>
</evidence>
<dbReference type="EMBL" id="CP059833">
    <property type="protein sequence ID" value="QMV84254.1"/>
    <property type="molecule type" value="Genomic_DNA"/>
</dbReference>
<dbReference type="PRINTS" id="PR00095">
    <property type="entry name" value="ANTSNTHASEI"/>
</dbReference>
<feature type="domain" description="Chorismate-utilising enzyme C-terminal" evidence="4">
    <location>
        <begin position="179"/>
        <end position="429"/>
    </location>
</feature>